<gene>
    <name evidence="2" type="ORF">H634G_10952</name>
</gene>
<dbReference type="AlphaFoldDB" id="A0A0D9NIP7"/>
<dbReference type="Proteomes" id="UP000054544">
    <property type="component" value="Unassembled WGS sequence"/>
</dbReference>
<reference evidence="3" key="1">
    <citation type="journal article" date="2014" name="BMC Genomics">
        <title>The genome sequence of the biocontrol fungus Metarhizium anisopliae and comparative genomics of Metarhizium species.</title>
        <authorList>
            <person name="Pattemore J.A."/>
            <person name="Hane J.K."/>
            <person name="Williams A.H."/>
            <person name="Wilson B.A."/>
            <person name="Stodart B.J."/>
            <person name="Ash G.J."/>
        </authorList>
    </citation>
    <scope>NUCLEOTIDE SEQUENCE [LARGE SCALE GENOMIC DNA]</scope>
    <source>
        <strain evidence="3">BRIP 53293</strain>
    </source>
</reference>
<sequence>MSYSTAYLARNKHDLETLALAAKSVNGVAARVFFQLEPSERRKSTSGWGPGHLVTLNLITESLEKDSLTVLDHEAAHSECPWCNRNIRRDSSLQELDMAYSEELLGNGPVGYQQMTDAELLKNWRTGHFWSALAKATRTEADHRQESRPQRPRTQCIRPGYVDSRTAIPDSSSSPSAMDRLPEQEDQEMASSPAPAKATSPPGSSIPDTWLSSSPTGLGSSSAFAPSFGDVNEDDFMDRSGLPEQTTVHLFMTFLQCITSCCLIQDINSLVQKFHTGPQTIRKLDIQARWDRRRSYAHLGESITIAGEDDGGLSAVALIGNTWRVTDPHIILFEGKKAGGESYYDDERKQLVAPISEKRLAQYLGEAITAWNASDGSDNQ</sequence>
<organism evidence="2 3">
    <name type="scientific">Metarhizium anisopliae BRIP 53293</name>
    <dbReference type="NCBI Taxonomy" id="1291518"/>
    <lineage>
        <taxon>Eukaryota</taxon>
        <taxon>Fungi</taxon>
        <taxon>Dikarya</taxon>
        <taxon>Ascomycota</taxon>
        <taxon>Pezizomycotina</taxon>
        <taxon>Sordariomycetes</taxon>
        <taxon>Hypocreomycetidae</taxon>
        <taxon>Hypocreales</taxon>
        <taxon>Clavicipitaceae</taxon>
        <taxon>Metarhizium</taxon>
    </lineage>
</organism>
<accession>A0A0D9NIP7</accession>
<feature type="compositionally biased region" description="Low complexity" evidence="1">
    <location>
        <begin position="190"/>
        <end position="218"/>
    </location>
</feature>
<evidence type="ECO:0000256" key="1">
    <source>
        <dbReference type="SAM" id="MobiDB-lite"/>
    </source>
</evidence>
<keyword evidence="3" id="KW-1185">Reference proteome</keyword>
<dbReference type="EMBL" id="KE384779">
    <property type="protein sequence ID" value="KJK73776.1"/>
    <property type="molecule type" value="Genomic_DNA"/>
</dbReference>
<dbReference type="STRING" id="1291518.A0A0D9NIP7"/>
<evidence type="ECO:0000313" key="3">
    <source>
        <dbReference type="Proteomes" id="UP000054544"/>
    </source>
</evidence>
<proteinExistence type="predicted"/>
<evidence type="ECO:0000313" key="2">
    <source>
        <dbReference type="EMBL" id="KJK73776.1"/>
    </source>
</evidence>
<name>A0A0D9NIP7_METAN</name>
<protein>
    <submittedName>
        <fullName evidence="2">Uncharacterized protein</fullName>
    </submittedName>
</protein>
<feature type="compositionally biased region" description="Basic and acidic residues" evidence="1">
    <location>
        <begin position="138"/>
        <end position="149"/>
    </location>
</feature>
<feature type="region of interest" description="Disordered" evidence="1">
    <location>
        <begin position="138"/>
        <end position="218"/>
    </location>
</feature>